<evidence type="ECO:0000313" key="3">
    <source>
        <dbReference type="Proteomes" id="UP000187203"/>
    </source>
</evidence>
<proteinExistence type="predicted"/>
<dbReference type="Pfam" id="PF00646">
    <property type="entry name" value="F-box"/>
    <property type="match status" value="1"/>
</dbReference>
<dbReference type="InterPro" id="IPR053772">
    <property type="entry name" value="At1g61320/At1g61330-like"/>
</dbReference>
<comment type="caution">
    <text evidence="2">The sequence shown here is derived from an EMBL/GenBank/DDBJ whole genome shotgun (WGS) entry which is preliminary data.</text>
</comment>
<dbReference type="EMBL" id="AWUE01020396">
    <property type="protein sequence ID" value="OMO68349.1"/>
    <property type="molecule type" value="Genomic_DNA"/>
</dbReference>
<accession>A0A1R3HDD3</accession>
<dbReference type="InterPro" id="IPR036047">
    <property type="entry name" value="F-box-like_dom_sf"/>
</dbReference>
<dbReference type="OrthoDB" id="613853at2759"/>
<dbReference type="PANTHER" id="PTHR34145:SF68">
    <property type="entry name" value="FBD DOMAIN-CONTAINING PROTEIN"/>
    <property type="match status" value="1"/>
</dbReference>
<reference evidence="3" key="1">
    <citation type="submission" date="2013-09" db="EMBL/GenBank/DDBJ databases">
        <title>Corchorus olitorius genome sequencing.</title>
        <authorList>
            <person name="Alam M."/>
            <person name="Haque M.S."/>
            <person name="Islam M.S."/>
            <person name="Emdad E.M."/>
            <person name="Islam M.M."/>
            <person name="Ahmed B."/>
            <person name="Halim A."/>
            <person name="Hossen Q.M.M."/>
            <person name="Hossain M.Z."/>
            <person name="Ahmed R."/>
            <person name="Khan M.M."/>
            <person name="Islam R."/>
            <person name="Rashid M.M."/>
            <person name="Khan S.A."/>
            <person name="Rahman M.S."/>
            <person name="Alam M."/>
            <person name="Yahiya A.S."/>
            <person name="Khan M.S."/>
            <person name="Azam M.S."/>
            <person name="Haque T."/>
            <person name="Lashkar M.Z.H."/>
            <person name="Akhand A.I."/>
            <person name="Morshed G."/>
            <person name="Roy S."/>
            <person name="Uddin K.S."/>
            <person name="Rabeya T."/>
            <person name="Hossain A.S."/>
            <person name="Chowdhury A."/>
            <person name="Snigdha A.R."/>
            <person name="Mortoza M.S."/>
            <person name="Matin S.A."/>
            <person name="Hoque S.M.E."/>
            <person name="Islam M.K."/>
            <person name="Roy D.K."/>
            <person name="Haider R."/>
            <person name="Moosa M.M."/>
            <person name="Elias S.M."/>
            <person name="Hasan A.M."/>
            <person name="Jahan S."/>
            <person name="Shafiuddin M."/>
            <person name="Mahmood N."/>
            <person name="Shommy N.S."/>
        </authorList>
    </citation>
    <scope>NUCLEOTIDE SEQUENCE [LARGE SCALE GENOMIC DNA]</scope>
    <source>
        <strain evidence="3">cv. O-4</strain>
    </source>
</reference>
<dbReference type="Gene3D" id="1.20.1280.50">
    <property type="match status" value="1"/>
</dbReference>
<dbReference type="Pfam" id="PF23622">
    <property type="entry name" value="LRR_At1g61320_AtMIF1"/>
    <property type="match status" value="1"/>
</dbReference>
<feature type="domain" description="F-box" evidence="1">
    <location>
        <begin position="155"/>
        <end position="203"/>
    </location>
</feature>
<gene>
    <name evidence="2" type="ORF">COLO4_29715</name>
</gene>
<sequence>MSFGTDEISIYSNSRQLIISKLFSLSEGPETFSCARDSETSMLSTSSKGQAVKMYSTTSPVTSTSIKRRTSKEPMVSVPDVPILSAAKGPPSLLTAWFRFSNLLFEGKGKPIVVNESMGRKPLPLFKGFVIYGLSDCVNLDLRQQCNRSHSSVEGNLINDLPDHILVSILSRLDSKEAARTAVLSHRWRNLWKFTTRLVFDNSLLVWGILSGDLVKSLQVERFRFINWVNNALESYQGTSLDEFKVCFDVDEESCKLDIDGWIIFALEKRVQRLHLDFSRSSTHFSYGSYTLTTQFLSNYSISSLKVLRLVYVEVTSEVVEYMLSMCPLLEALSVKGSDSLSQIKVYDPSLKLKSLEILYCSNLKSIEISSTNLVSFAYGGQKIVAAINNVPHLVEASFSGECAGLLTRNIFIFSELVSQLQVLELDLVGEIHLDCIKYLNFLIGLLLLLSFFSFWHLDFCTKPHLVAADSLLEETTAQSADLVKGVKDIGHQSIIYACAYDVTMLRTTVRILSDNSPGPILLVSELADSKIYRPVKEKEIKKLHPHLKVIEFSGFVGRVIDVELLLCLLKRASSLKKLVIEPCTDYFFENRIECKDSELLRKARTRAKQLETRLPPGAELVIL</sequence>
<evidence type="ECO:0000313" key="2">
    <source>
        <dbReference type="EMBL" id="OMO68349.1"/>
    </source>
</evidence>
<organism evidence="2 3">
    <name type="scientific">Corchorus olitorius</name>
    <dbReference type="NCBI Taxonomy" id="93759"/>
    <lineage>
        <taxon>Eukaryota</taxon>
        <taxon>Viridiplantae</taxon>
        <taxon>Streptophyta</taxon>
        <taxon>Embryophyta</taxon>
        <taxon>Tracheophyta</taxon>
        <taxon>Spermatophyta</taxon>
        <taxon>Magnoliopsida</taxon>
        <taxon>eudicotyledons</taxon>
        <taxon>Gunneridae</taxon>
        <taxon>Pentapetalae</taxon>
        <taxon>rosids</taxon>
        <taxon>malvids</taxon>
        <taxon>Malvales</taxon>
        <taxon>Malvaceae</taxon>
        <taxon>Grewioideae</taxon>
        <taxon>Apeibeae</taxon>
        <taxon>Corchorus</taxon>
    </lineage>
</organism>
<dbReference type="InterPro" id="IPR006566">
    <property type="entry name" value="FBD"/>
</dbReference>
<dbReference type="PANTHER" id="PTHR34145">
    <property type="entry name" value="OS02G0105600 PROTEIN"/>
    <property type="match status" value="1"/>
</dbReference>
<dbReference type="SUPFAM" id="SSF81383">
    <property type="entry name" value="F-box domain"/>
    <property type="match status" value="1"/>
</dbReference>
<dbReference type="Pfam" id="PF08387">
    <property type="entry name" value="FBD"/>
    <property type="match status" value="1"/>
</dbReference>
<evidence type="ECO:0000259" key="1">
    <source>
        <dbReference type="PROSITE" id="PS50181"/>
    </source>
</evidence>
<dbReference type="AlphaFoldDB" id="A0A1R3HDD3"/>
<dbReference type="InterPro" id="IPR053781">
    <property type="entry name" value="F-box_AtFBL13-like"/>
</dbReference>
<dbReference type="SMART" id="SM00256">
    <property type="entry name" value="FBOX"/>
    <property type="match status" value="1"/>
</dbReference>
<dbReference type="InterPro" id="IPR032675">
    <property type="entry name" value="LRR_dom_sf"/>
</dbReference>
<name>A0A1R3HDD3_9ROSI</name>
<dbReference type="CDD" id="cd22160">
    <property type="entry name" value="F-box_AtFBL13-like"/>
    <property type="match status" value="1"/>
</dbReference>
<dbReference type="Proteomes" id="UP000187203">
    <property type="component" value="Unassembled WGS sequence"/>
</dbReference>
<keyword evidence="3" id="KW-1185">Reference proteome</keyword>
<dbReference type="InterPro" id="IPR055357">
    <property type="entry name" value="LRR_At1g61320_AtMIF1"/>
</dbReference>
<dbReference type="Gene3D" id="3.80.10.10">
    <property type="entry name" value="Ribonuclease Inhibitor"/>
    <property type="match status" value="1"/>
</dbReference>
<dbReference type="PROSITE" id="PS50181">
    <property type="entry name" value="FBOX"/>
    <property type="match status" value="1"/>
</dbReference>
<protein>
    <recommendedName>
        <fullName evidence="1">F-box domain-containing protein</fullName>
    </recommendedName>
</protein>
<dbReference type="InterPro" id="IPR001810">
    <property type="entry name" value="F-box_dom"/>
</dbReference>